<proteinExistence type="predicted"/>
<dbReference type="Gene3D" id="3.90.1200.10">
    <property type="match status" value="1"/>
</dbReference>
<accession>A0ABN2K8H2</accession>
<dbReference type="Proteomes" id="UP001500655">
    <property type="component" value="Unassembled WGS sequence"/>
</dbReference>
<dbReference type="SUPFAM" id="SSF56112">
    <property type="entry name" value="Protein kinase-like (PK-like)"/>
    <property type="match status" value="1"/>
</dbReference>
<reference evidence="2 3" key="1">
    <citation type="journal article" date="2019" name="Int. J. Syst. Evol. Microbiol.">
        <title>The Global Catalogue of Microorganisms (GCM) 10K type strain sequencing project: providing services to taxonomists for standard genome sequencing and annotation.</title>
        <authorList>
            <consortium name="The Broad Institute Genomics Platform"/>
            <consortium name="The Broad Institute Genome Sequencing Center for Infectious Disease"/>
            <person name="Wu L."/>
            <person name="Ma J."/>
        </authorList>
    </citation>
    <scope>NUCLEOTIDE SEQUENCE [LARGE SCALE GENOMIC DNA]</scope>
    <source>
        <strain evidence="2 3">JCM 13249</strain>
    </source>
</reference>
<dbReference type="Pfam" id="PF01636">
    <property type="entry name" value="APH"/>
    <property type="match status" value="1"/>
</dbReference>
<dbReference type="RefSeq" id="WP_344079645.1">
    <property type="nucleotide sequence ID" value="NZ_BAAALS010000009.1"/>
</dbReference>
<protein>
    <recommendedName>
        <fullName evidence="1">Aminoglycoside phosphotransferase domain-containing protein</fullName>
    </recommendedName>
</protein>
<feature type="domain" description="Aminoglycoside phosphotransferase" evidence="1">
    <location>
        <begin position="12"/>
        <end position="203"/>
    </location>
</feature>
<gene>
    <name evidence="2" type="ORF">GCM10009681_22100</name>
</gene>
<comment type="caution">
    <text evidence="2">The sequence shown here is derived from an EMBL/GenBank/DDBJ whole genome shotgun (WGS) entry which is preliminary data.</text>
</comment>
<organism evidence="2 3">
    <name type="scientific">Luedemannella helvata</name>
    <dbReference type="NCBI Taxonomy" id="349315"/>
    <lineage>
        <taxon>Bacteria</taxon>
        <taxon>Bacillati</taxon>
        <taxon>Actinomycetota</taxon>
        <taxon>Actinomycetes</taxon>
        <taxon>Micromonosporales</taxon>
        <taxon>Micromonosporaceae</taxon>
        <taxon>Luedemannella</taxon>
    </lineage>
</organism>
<evidence type="ECO:0000313" key="3">
    <source>
        <dbReference type="Proteomes" id="UP001500655"/>
    </source>
</evidence>
<sequence length="258" mass="28460">MARHTHDLTVAGDLVTKRYTSWERDEHRREWTALVLVHEHAPDLVPRPMRADLDANPPAVTMTRLPGEPLSGGELGPALLRALADALRTLWTVPHDDVPPLGPWRDDLGFAARLTSAPRPKGDLLAAAYDASLAWWDGPDPALLRCPPPGTVLGHRDPNLLNYLWDGRRVRIVDFEDAAVSDPATEIALLLEHLSARDAGAERLLDRLPVDPTRLRAARRVWAMFWLTLLLPGGPAAARNPPGTADAQARRLLRLLDA</sequence>
<dbReference type="EMBL" id="BAAALS010000009">
    <property type="protein sequence ID" value="GAA1750583.1"/>
    <property type="molecule type" value="Genomic_DNA"/>
</dbReference>
<name>A0ABN2K8H2_9ACTN</name>
<evidence type="ECO:0000259" key="1">
    <source>
        <dbReference type="Pfam" id="PF01636"/>
    </source>
</evidence>
<keyword evidence="3" id="KW-1185">Reference proteome</keyword>
<evidence type="ECO:0000313" key="2">
    <source>
        <dbReference type="EMBL" id="GAA1750583.1"/>
    </source>
</evidence>
<dbReference type="InterPro" id="IPR002575">
    <property type="entry name" value="Aminoglycoside_PTrfase"/>
</dbReference>
<dbReference type="InterPro" id="IPR011009">
    <property type="entry name" value="Kinase-like_dom_sf"/>
</dbReference>